<evidence type="ECO:0000313" key="5">
    <source>
        <dbReference type="Proteomes" id="UP000030781"/>
    </source>
</evidence>
<dbReference type="PANTHER" id="PTHR47981">
    <property type="entry name" value="RAB FAMILY"/>
    <property type="match status" value="1"/>
</dbReference>
<evidence type="ECO:0000256" key="1">
    <source>
        <dbReference type="ARBA" id="ARBA00006270"/>
    </source>
</evidence>
<gene>
    <name evidence="4" type="ORF">EHI8A_150870</name>
</gene>
<dbReference type="SMART" id="SM00175">
    <property type="entry name" value="RAB"/>
    <property type="match status" value="1"/>
</dbReference>
<evidence type="ECO:0000256" key="3">
    <source>
        <dbReference type="ARBA" id="ARBA00023134"/>
    </source>
</evidence>
<sequence>MSRVYYNGALGAIVMCDVTNKNSIEGAMKWKANIDDRVLFNNEKIPVLLVGNKTDLIQDEAQLKAIQYQLGEISASNGFSGYILTSARTSHNLEESMVRIAKFIITKYGALLDNTQPEEAAPNIDLMQFPETKKLDGCCH</sequence>
<dbReference type="GO" id="GO:0005770">
    <property type="term" value="C:late endosome"/>
    <property type="evidence" value="ECO:0007669"/>
    <property type="project" value="TreeGrafter"/>
</dbReference>
<dbReference type="PRINTS" id="PR00449">
    <property type="entry name" value="RASTRNSFRMNG"/>
</dbReference>
<accession>M3TEJ6</accession>
<organism evidence="4 5">
    <name type="scientific">Entamoeba histolytica HM-1:IMSS-B</name>
    <dbReference type="NCBI Taxonomy" id="885319"/>
    <lineage>
        <taxon>Eukaryota</taxon>
        <taxon>Amoebozoa</taxon>
        <taxon>Evosea</taxon>
        <taxon>Archamoebae</taxon>
        <taxon>Mastigamoebida</taxon>
        <taxon>Entamoebidae</taxon>
        <taxon>Entamoeba</taxon>
    </lineage>
</organism>
<dbReference type="GO" id="GO:0005764">
    <property type="term" value="C:lysosome"/>
    <property type="evidence" value="ECO:0007669"/>
    <property type="project" value="TreeGrafter"/>
</dbReference>
<dbReference type="InterPro" id="IPR001806">
    <property type="entry name" value="Small_GTPase"/>
</dbReference>
<dbReference type="GO" id="GO:0045335">
    <property type="term" value="C:phagocytic vesicle"/>
    <property type="evidence" value="ECO:0007669"/>
    <property type="project" value="TreeGrafter"/>
</dbReference>
<dbReference type="EMBL" id="KB611169">
    <property type="protein sequence ID" value="EMH73728.1"/>
    <property type="molecule type" value="Genomic_DNA"/>
</dbReference>
<dbReference type="PANTHER" id="PTHR47981:SF39">
    <property type="entry name" value="RAS-RELATED PROTEIN RAB"/>
    <property type="match status" value="1"/>
</dbReference>
<proteinExistence type="inferred from homology"/>
<dbReference type="AlphaFoldDB" id="M3TEJ6"/>
<dbReference type="Proteomes" id="UP000030781">
    <property type="component" value="Unassembled WGS sequence"/>
</dbReference>
<dbReference type="InterPro" id="IPR027417">
    <property type="entry name" value="P-loop_NTPase"/>
</dbReference>
<dbReference type="GO" id="GO:0003924">
    <property type="term" value="F:GTPase activity"/>
    <property type="evidence" value="ECO:0007669"/>
    <property type="project" value="InterPro"/>
</dbReference>
<dbReference type="VEuPathDB" id="AmoebaDB:EHI8A_150870"/>
<dbReference type="Gene3D" id="3.40.50.300">
    <property type="entry name" value="P-loop containing nucleotide triphosphate hydrolases"/>
    <property type="match status" value="1"/>
</dbReference>
<name>M3TEJ6_ENTH1</name>
<evidence type="ECO:0000256" key="2">
    <source>
        <dbReference type="ARBA" id="ARBA00022741"/>
    </source>
</evidence>
<comment type="similarity">
    <text evidence="1">Belongs to the small GTPase superfamily. Rab family.</text>
</comment>
<dbReference type="GO" id="GO:0005525">
    <property type="term" value="F:GTP binding"/>
    <property type="evidence" value="ECO:0007669"/>
    <property type="project" value="UniProtKB-KW"/>
</dbReference>
<dbReference type="OrthoDB" id="245989at2759"/>
<keyword evidence="3" id="KW-0342">GTP-binding</keyword>
<protein>
    <submittedName>
        <fullName evidence="4">Rab family GTPase</fullName>
    </submittedName>
</protein>
<dbReference type="SUPFAM" id="SSF52540">
    <property type="entry name" value="P-loop containing nucleoside triphosphate hydrolases"/>
    <property type="match status" value="1"/>
</dbReference>
<reference evidence="4 5" key="1">
    <citation type="submission" date="2013-01" db="EMBL/GenBank/DDBJ databases">
        <authorList>
            <person name="Hannick L."/>
            <person name="Zafar N."/>
            <person name="Lorenzi H."/>
            <person name="Ali I.A."/>
            <person name="Petri W.P."/>
            <person name="Caler E."/>
        </authorList>
    </citation>
    <scope>NUCLEOTIDE SEQUENCE [LARGE SCALE GENOMIC DNA]</scope>
    <source>
        <strain evidence="5">HM3:IMSS-B</strain>
    </source>
</reference>
<dbReference type="GO" id="GO:0008333">
    <property type="term" value="P:endosome to lysosome transport"/>
    <property type="evidence" value="ECO:0007669"/>
    <property type="project" value="TreeGrafter"/>
</dbReference>
<dbReference type="GO" id="GO:0090385">
    <property type="term" value="P:phagosome-lysosome fusion"/>
    <property type="evidence" value="ECO:0007669"/>
    <property type="project" value="TreeGrafter"/>
</dbReference>
<evidence type="ECO:0000313" key="4">
    <source>
        <dbReference type="EMBL" id="EMH73728.1"/>
    </source>
</evidence>
<dbReference type="Pfam" id="PF00071">
    <property type="entry name" value="Ras"/>
    <property type="match status" value="1"/>
</dbReference>
<keyword evidence="2" id="KW-0547">Nucleotide-binding</keyword>
<dbReference type="PROSITE" id="PS51419">
    <property type="entry name" value="RAB"/>
    <property type="match status" value="1"/>
</dbReference>